<protein>
    <submittedName>
        <fullName evidence="1">Uncharacterized protein</fullName>
    </submittedName>
</protein>
<accession>A0A5B7FKW0</accession>
<dbReference type="EMBL" id="VSRR010008083">
    <property type="protein sequence ID" value="MPC48061.1"/>
    <property type="molecule type" value="Genomic_DNA"/>
</dbReference>
<gene>
    <name evidence="1" type="ORF">E2C01_041826</name>
</gene>
<proteinExistence type="predicted"/>
<organism evidence="1 2">
    <name type="scientific">Portunus trituberculatus</name>
    <name type="common">Swimming crab</name>
    <name type="synonym">Neptunus trituberculatus</name>
    <dbReference type="NCBI Taxonomy" id="210409"/>
    <lineage>
        <taxon>Eukaryota</taxon>
        <taxon>Metazoa</taxon>
        <taxon>Ecdysozoa</taxon>
        <taxon>Arthropoda</taxon>
        <taxon>Crustacea</taxon>
        <taxon>Multicrustacea</taxon>
        <taxon>Malacostraca</taxon>
        <taxon>Eumalacostraca</taxon>
        <taxon>Eucarida</taxon>
        <taxon>Decapoda</taxon>
        <taxon>Pleocyemata</taxon>
        <taxon>Brachyura</taxon>
        <taxon>Eubrachyura</taxon>
        <taxon>Portunoidea</taxon>
        <taxon>Portunidae</taxon>
        <taxon>Portuninae</taxon>
        <taxon>Portunus</taxon>
    </lineage>
</organism>
<sequence length="105" mass="11732">MEDGALSGLQGELLSLGVQRRHGHGTRVSATLLRRRLRRHARGGVAGGTLLLQARRERRKVLVGRDQGRRSCVVLGKPRHTHWTERGRVVCRTRPVTKVVMVLAT</sequence>
<keyword evidence="2" id="KW-1185">Reference proteome</keyword>
<dbReference type="Proteomes" id="UP000324222">
    <property type="component" value="Unassembled WGS sequence"/>
</dbReference>
<reference evidence="1 2" key="1">
    <citation type="submission" date="2019-05" db="EMBL/GenBank/DDBJ databases">
        <title>Another draft genome of Portunus trituberculatus and its Hox gene families provides insights of decapod evolution.</title>
        <authorList>
            <person name="Jeong J.-H."/>
            <person name="Song I."/>
            <person name="Kim S."/>
            <person name="Choi T."/>
            <person name="Kim D."/>
            <person name="Ryu S."/>
            <person name="Kim W."/>
        </authorList>
    </citation>
    <scope>NUCLEOTIDE SEQUENCE [LARGE SCALE GENOMIC DNA]</scope>
    <source>
        <tissue evidence="1">Muscle</tissue>
    </source>
</reference>
<evidence type="ECO:0000313" key="1">
    <source>
        <dbReference type="EMBL" id="MPC48061.1"/>
    </source>
</evidence>
<dbReference type="AlphaFoldDB" id="A0A5B7FKW0"/>
<comment type="caution">
    <text evidence="1">The sequence shown here is derived from an EMBL/GenBank/DDBJ whole genome shotgun (WGS) entry which is preliminary data.</text>
</comment>
<name>A0A5B7FKW0_PORTR</name>
<evidence type="ECO:0000313" key="2">
    <source>
        <dbReference type="Proteomes" id="UP000324222"/>
    </source>
</evidence>